<dbReference type="SMART" id="SM00062">
    <property type="entry name" value="PBPb"/>
    <property type="match status" value="1"/>
</dbReference>
<dbReference type="InterPro" id="IPR001320">
    <property type="entry name" value="Iontro_rcpt_C"/>
</dbReference>
<accession>A0A369M5G8</accession>
<dbReference type="SUPFAM" id="SSF53850">
    <property type="entry name" value="Periplasmic binding protein-like II"/>
    <property type="match status" value="1"/>
</dbReference>
<dbReference type="AlphaFoldDB" id="A0A369M5G8"/>
<protein>
    <submittedName>
        <fullName evidence="5">Amino acid ABC transporter substrate-binding protein</fullName>
    </submittedName>
</protein>
<evidence type="ECO:0000256" key="2">
    <source>
        <dbReference type="SAM" id="SignalP"/>
    </source>
</evidence>
<dbReference type="Pfam" id="PF00497">
    <property type="entry name" value="SBP_bac_3"/>
    <property type="match status" value="1"/>
</dbReference>
<dbReference type="Gene3D" id="3.40.190.10">
    <property type="entry name" value="Periplasmic binding protein-like II"/>
    <property type="match status" value="2"/>
</dbReference>
<feature type="chain" id="PRO_5038361610" evidence="2">
    <location>
        <begin position="31"/>
        <end position="291"/>
    </location>
</feature>
<keyword evidence="1 2" id="KW-0732">Signal</keyword>
<evidence type="ECO:0000259" key="4">
    <source>
        <dbReference type="SMART" id="SM00079"/>
    </source>
</evidence>
<evidence type="ECO:0000256" key="1">
    <source>
        <dbReference type="ARBA" id="ARBA00022729"/>
    </source>
</evidence>
<feature type="domain" description="Ionotropic glutamate receptor C-terminal" evidence="4">
    <location>
        <begin position="53"/>
        <end position="274"/>
    </location>
</feature>
<proteinExistence type="predicted"/>
<evidence type="ECO:0000259" key="3">
    <source>
        <dbReference type="SMART" id="SM00062"/>
    </source>
</evidence>
<feature type="domain" description="Solute-binding protein family 3/N-terminal" evidence="3">
    <location>
        <begin position="53"/>
        <end position="275"/>
    </location>
</feature>
<keyword evidence="6" id="KW-1185">Reference proteome</keyword>
<sequence>MNTTAPARPRRLRAALAALALAAAALLTLAACSSNGASDAKDAAPAGDDAKKTLTVAMELAYPPFETKDDAGNPAGVSVDFMKDFGAAYGYDVVIENTAFDGLIPMVQTGKADCLMSSITITEARKESVDFSDPYAQAQLAILANAQSNIGGIDDLNQAGRKVAVKTGSTGDVFATKNLTNAEIVRLADESACVTEVVQGKADGFLYDQLTIYRNNQKNPDATEAVFIPFQDPESWGIAVAKGNDELLAQLNEFIAQSKADGEFDRLTEKHLADEKAAFDELGFKWFFDFE</sequence>
<dbReference type="Proteomes" id="UP000254000">
    <property type="component" value="Unassembled WGS sequence"/>
</dbReference>
<dbReference type="CDD" id="cd13629">
    <property type="entry name" value="PBP2_Dsm1740"/>
    <property type="match status" value="1"/>
</dbReference>
<dbReference type="SMART" id="SM00079">
    <property type="entry name" value="PBPe"/>
    <property type="match status" value="1"/>
</dbReference>
<dbReference type="PANTHER" id="PTHR35936:SF17">
    <property type="entry name" value="ARGININE-BINDING EXTRACELLULAR PROTEIN ARTP"/>
    <property type="match status" value="1"/>
</dbReference>
<evidence type="ECO:0000313" key="5">
    <source>
        <dbReference type="EMBL" id="RDB66177.1"/>
    </source>
</evidence>
<dbReference type="GO" id="GO:0016020">
    <property type="term" value="C:membrane"/>
    <property type="evidence" value="ECO:0007669"/>
    <property type="project" value="InterPro"/>
</dbReference>
<evidence type="ECO:0000313" key="6">
    <source>
        <dbReference type="Proteomes" id="UP000254000"/>
    </source>
</evidence>
<dbReference type="GO" id="GO:0015276">
    <property type="term" value="F:ligand-gated monoatomic ion channel activity"/>
    <property type="evidence" value="ECO:0007669"/>
    <property type="project" value="InterPro"/>
</dbReference>
<dbReference type="PANTHER" id="PTHR35936">
    <property type="entry name" value="MEMBRANE-BOUND LYTIC MUREIN TRANSGLYCOSYLASE F"/>
    <property type="match status" value="1"/>
</dbReference>
<feature type="signal peptide" evidence="2">
    <location>
        <begin position="1"/>
        <end position="30"/>
    </location>
</feature>
<dbReference type="RefSeq" id="WP_114568335.1">
    <property type="nucleotide sequence ID" value="NZ_CABMMS010000002.1"/>
</dbReference>
<comment type="caution">
    <text evidence="5">The sequence shown here is derived from an EMBL/GenBank/DDBJ whole genome shotgun (WGS) entry which is preliminary data.</text>
</comment>
<reference evidence="5 6" key="1">
    <citation type="journal article" date="2018" name="Elife">
        <title>Discovery and characterization of a prevalent human gut bacterial enzyme sufficient for the inactivation of a family of plant toxins.</title>
        <authorList>
            <person name="Koppel N."/>
            <person name="Bisanz J.E."/>
            <person name="Pandelia M.E."/>
            <person name="Turnbaugh P.J."/>
            <person name="Balskus E.P."/>
        </authorList>
    </citation>
    <scope>NUCLEOTIDE SEQUENCE [LARGE SCALE GENOMIC DNA]</scope>
    <source>
        <strain evidence="5 6">3C</strain>
    </source>
</reference>
<name>A0A369M5G8_9ACTN</name>
<organism evidence="5 6">
    <name type="scientific">Gordonibacter pamelaeae</name>
    <dbReference type="NCBI Taxonomy" id="471189"/>
    <lineage>
        <taxon>Bacteria</taxon>
        <taxon>Bacillati</taxon>
        <taxon>Actinomycetota</taxon>
        <taxon>Coriobacteriia</taxon>
        <taxon>Eggerthellales</taxon>
        <taxon>Eggerthellaceae</taxon>
        <taxon>Gordonibacter</taxon>
    </lineage>
</organism>
<dbReference type="OrthoDB" id="8454826at2"/>
<dbReference type="GeneID" id="78358674"/>
<gene>
    <name evidence="5" type="ORF">C1877_02950</name>
</gene>
<dbReference type="InterPro" id="IPR001638">
    <property type="entry name" value="Solute-binding_3/MltF_N"/>
</dbReference>
<dbReference type="EMBL" id="PPTS01000002">
    <property type="protein sequence ID" value="RDB66177.1"/>
    <property type="molecule type" value="Genomic_DNA"/>
</dbReference>